<organism evidence="2 3">
    <name type="scientific">Chara braunii</name>
    <name type="common">Braun's stonewort</name>
    <dbReference type="NCBI Taxonomy" id="69332"/>
    <lineage>
        <taxon>Eukaryota</taxon>
        <taxon>Viridiplantae</taxon>
        <taxon>Streptophyta</taxon>
        <taxon>Charophyceae</taxon>
        <taxon>Charales</taxon>
        <taxon>Characeae</taxon>
        <taxon>Chara</taxon>
    </lineage>
</organism>
<keyword evidence="3" id="KW-1185">Reference proteome</keyword>
<evidence type="ECO:0000313" key="3">
    <source>
        <dbReference type="Proteomes" id="UP000265515"/>
    </source>
</evidence>
<sequence length="366" mass="41707">MERVWPDMPNMFLLGGYDEKRGMDPLAASLLALRAGRSSSSHLQTASAGTRSVLNRPVLRRGTSPTIPQAQKIKKGIQPRVALVVSAKVQQDEPMVIVEEDLDTEDEKLRVEDECKARLRAKKRGVDESQDKEKEEGEEEGHQKKKNRYTISIEEGIDIETMVDRILESHRDLVTLKEFFVASQKIREELKKRLTRRKVMTVKLGEVIPPETNWTPAGAKMNWSKAEVRASAVAVGGFRQGWARVGRMVFHPADIYPTEVELMEDQGTVEDPPRIYTFVTTAIKLVPSVGICPLRKKHWIDAGVVYDVVNETIHHKFKDEIMWLSLRIMTNHHARQGPFVYIEHYDHVGPFDVGFFVVERCDDEAL</sequence>
<evidence type="ECO:0000256" key="1">
    <source>
        <dbReference type="SAM" id="MobiDB-lite"/>
    </source>
</evidence>
<proteinExistence type="predicted"/>
<dbReference type="AlphaFoldDB" id="A0A388KG44"/>
<protein>
    <submittedName>
        <fullName evidence="2">Uncharacterized protein</fullName>
    </submittedName>
</protein>
<name>A0A388KG44_CHABU</name>
<feature type="compositionally biased region" description="Basic and acidic residues" evidence="1">
    <location>
        <begin position="124"/>
        <end position="135"/>
    </location>
</feature>
<dbReference type="OrthoDB" id="2684738at2759"/>
<dbReference type="Gramene" id="GBG68996">
    <property type="protein sequence ID" value="GBG68996"/>
    <property type="gene ID" value="CBR_g3695"/>
</dbReference>
<evidence type="ECO:0000313" key="2">
    <source>
        <dbReference type="EMBL" id="GBG68996.1"/>
    </source>
</evidence>
<feature type="region of interest" description="Disordered" evidence="1">
    <location>
        <begin position="121"/>
        <end position="146"/>
    </location>
</feature>
<comment type="caution">
    <text evidence="2">The sequence shown here is derived from an EMBL/GenBank/DDBJ whole genome shotgun (WGS) entry which is preliminary data.</text>
</comment>
<gene>
    <name evidence="2" type="ORF">CBR_g3695</name>
</gene>
<dbReference type="EMBL" id="BFEA01000108">
    <property type="protein sequence ID" value="GBG68996.1"/>
    <property type="molecule type" value="Genomic_DNA"/>
</dbReference>
<dbReference type="Proteomes" id="UP000265515">
    <property type="component" value="Unassembled WGS sequence"/>
</dbReference>
<reference evidence="2 3" key="1">
    <citation type="journal article" date="2018" name="Cell">
        <title>The Chara Genome: Secondary Complexity and Implications for Plant Terrestrialization.</title>
        <authorList>
            <person name="Nishiyama T."/>
            <person name="Sakayama H."/>
            <person name="Vries J.D."/>
            <person name="Buschmann H."/>
            <person name="Saint-Marcoux D."/>
            <person name="Ullrich K.K."/>
            <person name="Haas F.B."/>
            <person name="Vanderstraeten L."/>
            <person name="Becker D."/>
            <person name="Lang D."/>
            <person name="Vosolsobe S."/>
            <person name="Rombauts S."/>
            <person name="Wilhelmsson P.K.I."/>
            <person name="Janitza P."/>
            <person name="Kern R."/>
            <person name="Heyl A."/>
            <person name="Rumpler F."/>
            <person name="Villalobos L.I.A.C."/>
            <person name="Clay J.M."/>
            <person name="Skokan R."/>
            <person name="Toyoda A."/>
            <person name="Suzuki Y."/>
            <person name="Kagoshima H."/>
            <person name="Schijlen E."/>
            <person name="Tajeshwar N."/>
            <person name="Catarino B."/>
            <person name="Hetherington A.J."/>
            <person name="Saltykova A."/>
            <person name="Bonnot C."/>
            <person name="Breuninger H."/>
            <person name="Symeonidi A."/>
            <person name="Radhakrishnan G.V."/>
            <person name="Van Nieuwerburgh F."/>
            <person name="Deforce D."/>
            <person name="Chang C."/>
            <person name="Karol K.G."/>
            <person name="Hedrich R."/>
            <person name="Ulvskov P."/>
            <person name="Glockner G."/>
            <person name="Delwiche C.F."/>
            <person name="Petrasek J."/>
            <person name="Van de Peer Y."/>
            <person name="Friml J."/>
            <person name="Beilby M."/>
            <person name="Dolan L."/>
            <person name="Kohara Y."/>
            <person name="Sugano S."/>
            <person name="Fujiyama A."/>
            <person name="Delaux P.-M."/>
            <person name="Quint M."/>
            <person name="TheiBen G."/>
            <person name="Hagemann M."/>
            <person name="Harholt J."/>
            <person name="Dunand C."/>
            <person name="Zachgo S."/>
            <person name="Langdale J."/>
            <person name="Maumus F."/>
            <person name="Straeten D.V.D."/>
            <person name="Gould S.B."/>
            <person name="Rensing S.A."/>
        </authorList>
    </citation>
    <scope>NUCLEOTIDE SEQUENCE [LARGE SCALE GENOMIC DNA]</scope>
    <source>
        <strain evidence="2 3">S276</strain>
    </source>
</reference>
<accession>A0A388KG44</accession>